<evidence type="ECO:0000313" key="8">
    <source>
        <dbReference type="Proteomes" id="UP000054270"/>
    </source>
</evidence>
<evidence type="ECO:0000256" key="4">
    <source>
        <dbReference type="PROSITE-ProRule" id="PRU00146"/>
    </source>
</evidence>
<keyword evidence="1" id="KW-0479">Metal-binding</keyword>
<dbReference type="AlphaFoldDB" id="A0A0D2M972"/>
<sequence>MAQTATMGPPLSPRETRRSGRRSAPSVSASASKSPDSDQPPREKLSGSRTTSSSTNNRSKKLKQEDHDEIIDDRKQQGAISGVPSGSASGSNNNKAKRKPKEKDSDKPGNIGQSSDVEVVPGEGQIQEGQEEEEEQGITRCVCGSAEDDPDAGEFMVQCETCKVWQHGLCMGYISEDQVHDDDYYCELCRPQMHEDLLKQVSSLAKRPRQTSATSRHDTTSAQRVSRSRSPSHLMKQASKRRNTMNSRDAAFDESLKEIIEATAAEAAAVQDVPVEDILSAVPDITDNGKKKRKRTDEDNISKKRTRSASTASDGQRRTAPPADSIVVEKAPPVAKPSGGRNRRGGRKIPAIEIAAVDSEEALSTSGKRAGNHSRVKPSNAPKRPPISQSISHGSGVATHEHGTRRNQLGSSAVGQQSGTSAADARAYRNSHAYAVSQQTLFTSWNLPDYLSHLEQMLPTDIPQPLEVRAGATSTGSSNSRGESADRTMERGVKVKWPAKRMSVGDMNKRVRALVEWVGREQASALDRGRRREALEKALREQAATLAELHDTSEDPVLPGCADNSMVIDHQPSSSDQQMQQSKNSVEMHLMPESALEVSSQTMKTMEELMEELIGFQERFGPGAKARDRERRLAA</sequence>
<keyword evidence="2 4" id="KW-0863">Zinc-finger</keyword>
<feature type="region of interest" description="Disordered" evidence="5">
    <location>
        <begin position="1"/>
        <end position="138"/>
    </location>
</feature>
<dbReference type="InterPro" id="IPR019787">
    <property type="entry name" value="Znf_PHD-finger"/>
</dbReference>
<feature type="compositionally biased region" description="Basic and acidic residues" evidence="5">
    <location>
        <begin position="62"/>
        <end position="76"/>
    </location>
</feature>
<dbReference type="PROSITE" id="PS01359">
    <property type="entry name" value="ZF_PHD_1"/>
    <property type="match status" value="1"/>
</dbReference>
<feature type="region of interest" description="Disordered" evidence="5">
    <location>
        <begin position="286"/>
        <end position="424"/>
    </location>
</feature>
<gene>
    <name evidence="7" type="ORF">HYPSUDRAFT_143174</name>
</gene>
<proteinExistence type="predicted"/>
<dbReference type="PROSITE" id="PS50016">
    <property type="entry name" value="ZF_PHD_2"/>
    <property type="match status" value="1"/>
</dbReference>
<feature type="compositionally biased region" description="Polar residues" evidence="5">
    <location>
        <begin position="210"/>
        <end position="231"/>
    </location>
</feature>
<evidence type="ECO:0000256" key="1">
    <source>
        <dbReference type="ARBA" id="ARBA00022723"/>
    </source>
</evidence>
<feature type="compositionally biased region" description="Low complexity" evidence="5">
    <location>
        <begin position="47"/>
        <end position="57"/>
    </location>
</feature>
<evidence type="ECO:0000256" key="2">
    <source>
        <dbReference type="ARBA" id="ARBA00022771"/>
    </source>
</evidence>
<evidence type="ECO:0000313" key="7">
    <source>
        <dbReference type="EMBL" id="KJA19883.1"/>
    </source>
</evidence>
<name>A0A0D2M972_HYPSF</name>
<dbReference type="Pfam" id="PF20826">
    <property type="entry name" value="PHD_5"/>
    <property type="match status" value="1"/>
</dbReference>
<dbReference type="SUPFAM" id="SSF57903">
    <property type="entry name" value="FYVE/PHD zinc finger"/>
    <property type="match status" value="1"/>
</dbReference>
<keyword evidence="8" id="KW-1185">Reference proteome</keyword>
<feature type="region of interest" description="Disordered" evidence="5">
    <location>
        <begin position="203"/>
        <end position="247"/>
    </location>
</feature>
<dbReference type="OrthoDB" id="79252at2759"/>
<feature type="region of interest" description="Disordered" evidence="5">
    <location>
        <begin position="470"/>
        <end position="490"/>
    </location>
</feature>
<evidence type="ECO:0000256" key="5">
    <source>
        <dbReference type="SAM" id="MobiDB-lite"/>
    </source>
</evidence>
<reference evidence="8" key="1">
    <citation type="submission" date="2014-04" db="EMBL/GenBank/DDBJ databases">
        <title>Evolutionary Origins and Diversification of the Mycorrhizal Mutualists.</title>
        <authorList>
            <consortium name="DOE Joint Genome Institute"/>
            <consortium name="Mycorrhizal Genomics Consortium"/>
            <person name="Kohler A."/>
            <person name="Kuo A."/>
            <person name="Nagy L.G."/>
            <person name="Floudas D."/>
            <person name="Copeland A."/>
            <person name="Barry K.W."/>
            <person name="Cichocki N."/>
            <person name="Veneault-Fourrey C."/>
            <person name="LaButti K."/>
            <person name="Lindquist E.A."/>
            <person name="Lipzen A."/>
            <person name="Lundell T."/>
            <person name="Morin E."/>
            <person name="Murat C."/>
            <person name="Riley R."/>
            <person name="Ohm R."/>
            <person name="Sun H."/>
            <person name="Tunlid A."/>
            <person name="Henrissat B."/>
            <person name="Grigoriev I.V."/>
            <person name="Hibbett D.S."/>
            <person name="Martin F."/>
        </authorList>
    </citation>
    <scope>NUCLEOTIDE SEQUENCE [LARGE SCALE GENOMIC DNA]</scope>
    <source>
        <strain evidence="8">FD-334 SS-4</strain>
    </source>
</reference>
<dbReference type="InterPro" id="IPR053051">
    <property type="entry name" value="HDAC_complex_subunit"/>
</dbReference>
<dbReference type="InterPro" id="IPR019786">
    <property type="entry name" value="Zinc_finger_PHD-type_CS"/>
</dbReference>
<dbReference type="PANTHER" id="PTHR47793:SF1">
    <property type="entry name" value="HISTONE DEACETYLASE COMPLEX SUBUNIT CTI6"/>
    <property type="match status" value="1"/>
</dbReference>
<feature type="compositionally biased region" description="Basic and acidic residues" evidence="5">
    <location>
        <begin position="35"/>
        <end position="46"/>
    </location>
</feature>
<feature type="compositionally biased region" description="Polar residues" evidence="5">
    <location>
        <begin position="472"/>
        <end position="482"/>
    </location>
</feature>
<dbReference type="PANTHER" id="PTHR47793">
    <property type="entry name" value="HISTONE DEACETYLASE COMPLEX SUBUNIT CTI6"/>
    <property type="match status" value="1"/>
</dbReference>
<protein>
    <recommendedName>
        <fullName evidence="6">PHD-type domain-containing protein</fullName>
    </recommendedName>
</protein>
<accession>A0A0D2M972</accession>
<evidence type="ECO:0000256" key="3">
    <source>
        <dbReference type="ARBA" id="ARBA00022833"/>
    </source>
</evidence>
<keyword evidence="3" id="KW-0862">Zinc</keyword>
<feature type="compositionally biased region" description="Polar residues" evidence="5">
    <location>
        <begin position="406"/>
        <end position="421"/>
    </location>
</feature>
<dbReference type="EMBL" id="KN817572">
    <property type="protein sequence ID" value="KJA19883.1"/>
    <property type="molecule type" value="Genomic_DNA"/>
</dbReference>
<feature type="compositionally biased region" description="Low complexity" evidence="5">
    <location>
        <begin position="79"/>
        <end position="94"/>
    </location>
</feature>
<dbReference type="Gene3D" id="3.30.40.10">
    <property type="entry name" value="Zinc/RING finger domain, C3HC4 (zinc finger)"/>
    <property type="match status" value="1"/>
</dbReference>
<dbReference type="InterPro" id="IPR013083">
    <property type="entry name" value="Znf_RING/FYVE/PHD"/>
</dbReference>
<dbReference type="Proteomes" id="UP000054270">
    <property type="component" value="Unassembled WGS sequence"/>
</dbReference>
<dbReference type="InterPro" id="IPR011011">
    <property type="entry name" value="Znf_FYVE_PHD"/>
</dbReference>
<feature type="compositionally biased region" description="Low complexity" evidence="5">
    <location>
        <begin position="22"/>
        <end position="34"/>
    </location>
</feature>
<feature type="domain" description="PHD-type" evidence="6">
    <location>
        <begin position="138"/>
        <end position="192"/>
    </location>
</feature>
<dbReference type="OMA" id="RPRYMNP"/>
<dbReference type="SMART" id="SM00249">
    <property type="entry name" value="PHD"/>
    <property type="match status" value="1"/>
</dbReference>
<dbReference type="STRING" id="945553.A0A0D2M972"/>
<organism evidence="7 8">
    <name type="scientific">Hypholoma sublateritium (strain FD-334 SS-4)</name>
    <dbReference type="NCBI Taxonomy" id="945553"/>
    <lineage>
        <taxon>Eukaryota</taxon>
        <taxon>Fungi</taxon>
        <taxon>Dikarya</taxon>
        <taxon>Basidiomycota</taxon>
        <taxon>Agaricomycotina</taxon>
        <taxon>Agaricomycetes</taxon>
        <taxon>Agaricomycetidae</taxon>
        <taxon>Agaricales</taxon>
        <taxon>Agaricineae</taxon>
        <taxon>Strophariaceae</taxon>
        <taxon>Hypholoma</taxon>
    </lineage>
</organism>
<dbReference type="GO" id="GO:0008270">
    <property type="term" value="F:zinc ion binding"/>
    <property type="evidence" value="ECO:0007669"/>
    <property type="project" value="UniProtKB-KW"/>
</dbReference>
<dbReference type="InterPro" id="IPR001965">
    <property type="entry name" value="Znf_PHD"/>
</dbReference>
<evidence type="ECO:0000259" key="6">
    <source>
        <dbReference type="PROSITE" id="PS50016"/>
    </source>
</evidence>